<accession>A0A3L6KRV0</accession>
<dbReference type="Proteomes" id="UP000266743">
    <property type="component" value="Unassembled WGS sequence"/>
</dbReference>
<gene>
    <name evidence="2" type="ORF">DPX39_000040600</name>
</gene>
<reference evidence="2 3" key="1">
    <citation type="submission" date="2018-09" db="EMBL/GenBank/DDBJ databases">
        <title>whole genome sequence of T. equiperdum IVM-t1 strain.</title>
        <authorList>
            <person name="Suganuma K."/>
        </authorList>
    </citation>
    <scope>NUCLEOTIDE SEQUENCE [LARGE SCALE GENOMIC DNA]</scope>
    <source>
        <strain evidence="2 3">IVM-t1</strain>
    </source>
</reference>
<feature type="region of interest" description="Disordered" evidence="1">
    <location>
        <begin position="175"/>
        <end position="199"/>
    </location>
</feature>
<sequence>MLFVTPAGESRFAGDEGLYAAIRAAQLARALHGATIRAHVSSNQPINPNSIPLALPPAKWVIPSTAERAMREVLSSISGADAAAVASYGFQVPVALPDEGQLEALRVVLPYIHHLKPHPVMTFDDVQRLERLMTLYNSNVTCLNLGDGAVMPHNHAEAPPSTVVAKINELMQRFPLPAPKPAKGSDDGTEDTEEEEMEDETDYSINEELMAWCQSQEVQYTTYDDAIRQRAAYELDAFRNICKILMNDTKIRVLLLDHNQLCAPNEDERVSLVPLRMLAKVIDANETIKVLDLSSNMLGPFGFGVIAKALTKNISIVALDLSDNQLGAPSPDTDEDPEHQPDDPVFGEEYSGLEAISEVLKKNKFLRCLRLAHNDIHSGGEGEEAPPVEVNELDPENDATTVDVESWQDLPLWHLMGPLRHYHRLRVLDLSGNLLGPVGAHMVATALAENHSVEVLDLTDNGIGFHGLHYISKVLLSSQKTVLNTLILRRNQLAGKKTSKAQQKMALAAMQATAAALRENGRLRRLSVAGNYLGTTLASALLSTIATVSSLEELDLESNDICGDVAAPHDTTALGFVAAALYSTAMCNRRPTLRVLNLANNNIRSSGLNVLFPSAASMPISLVDVNLSRNNIDNAVDALTHLMISSPVLQRLTLAHNAITDASVVVPGVSSNTYLAELDLSHNLLGSRKPQYCEDPQAQIKNVERLVDVFNNHPSLEDVNLSFNDFEDVHGPILARLCEDHGSKGKLRRINLCGNHEIKQCDINNMVRALPQKSGIEVFYISSTYPATTTSGGVIFPVGRDAALDAPTDRQQQQIPLLKLMHETVHQCPSLLDINCDLQRSAMKSEESADGDAGADVGGRTVEEIKQCLLLNALMAPQV</sequence>
<dbReference type="SMART" id="SM00368">
    <property type="entry name" value="LRR_RI"/>
    <property type="match status" value="8"/>
</dbReference>
<dbReference type="Pfam" id="PF13516">
    <property type="entry name" value="LRR_6"/>
    <property type="match status" value="3"/>
</dbReference>
<feature type="region of interest" description="Disordered" evidence="1">
    <location>
        <begin position="325"/>
        <end position="346"/>
    </location>
</feature>
<evidence type="ECO:0000256" key="1">
    <source>
        <dbReference type="SAM" id="MobiDB-lite"/>
    </source>
</evidence>
<dbReference type="PANTHER" id="PTHR24114:SF2">
    <property type="entry name" value="F-BOX DOMAIN-CONTAINING PROTEIN-RELATED"/>
    <property type="match status" value="1"/>
</dbReference>
<dbReference type="SUPFAM" id="SSF52047">
    <property type="entry name" value="RNI-like"/>
    <property type="match status" value="2"/>
</dbReference>
<dbReference type="InterPro" id="IPR001611">
    <property type="entry name" value="Leu-rich_rpt"/>
</dbReference>
<proteinExistence type="predicted"/>
<comment type="caution">
    <text evidence="2">The sequence shown here is derived from an EMBL/GenBank/DDBJ whole genome shotgun (WGS) entry which is preliminary data.</text>
</comment>
<name>A0A3L6KRV0_9TRYP</name>
<dbReference type="InterPro" id="IPR032675">
    <property type="entry name" value="LRR_dom_sf"/>
</dbReference>
<dbReference type="PANTHER" id="PTHR24114">
    <property type="entry name" value="LEUCINE RICH REPEAT FAMILY PROTEIN"/>
    <property type="match status" value="1"/>
</dbReference>
<dbReference type="PROSITE" id="PS51450">
    <property type="entry name" value="LRR"/>
    <property type="match status" value="1"/>
</dbReference>
<evidence type="ECO:0000313" key="2">
    <source>
        <dbReference type="EMBL" id="RHW67253.1"/>
    </source>
</evidence>
<dbReference type="InterPro" id="IPR052394">
    <property type="entry name" value="LRR-containing"/>
</dbReference>
<evidence type="ECO:0000313" key="3">
    <source>
        <dbReference type="Proteomes" id="UP000266743"/>
    </source>
</evidence>
<organism evidence="2 3">
    <name type="scientific">Trypanosoma brucei equiperdum</name>
    <dbReference type="NCBI Taxonomy" id="630700"/>
    <lineage>
        <taxon>Eukaryota</taxon>
        <taxon>Discoba</taxon>
        <taxon>Euglenozoa</taxon>
        <taxon>Kinetoplastea</taxon>
        <taxon>Metakinetoplastina</taxon>
        <taxon>Trypanosomatida</taxon>
        <taxon>Trypanosomatidae</taxon>
        <taxon>Trypanosoma</taxon>
    </lineage>
</organism>
<feature type="compositionally biased region" description="Acidic residues" evidence="1">
    <location>
        <begin position="187"/>
        <end position="199"/>
    </location>
</feature>
<protein>
    <submittedName>
        <fullName evidence="2">Leucine-rich repeat protein (LRRP)</fullName>
    </submittedName>
</protein>
<dbReference type="Gene3D" id="3.80.10.10">
    <property type="entry name" value="Ribonuclease Inhibitor"/>
    <property type="match status" value="4"/>
</dbReference>
<dbReference type="AlphaFoldDB" id="A0A3L6KRV0"/>
<dbReference type="EMBL" id="QSBY01000015">
    <property type="protein sequence ID" value="RHW67253.1"/>
    <property type="molecule type" value="Genomic_DNA"/>
</dbReference>